<accession>A0ABR7AGQ0</accession>
<dbReference type="EMBL" id="JACOIH010000027">
    <property type="protein sequence ID" value="MBC3939639.1"/>
    <property type="molecule type" value="Genomic_DNA"/>
</dbReference>
<comment type="caution">
    <text evidence="1">The sequence shown here is derived from an EMBL/GenBank/DDBJ whole genome shotgun (WGS) entry which is preliminary data.</text>
</comment>
<evidence type="ECO:0000313" key="1">
    <source>
        <dbReference type="EMBL" id="MBC3939639.1"/>
    </source>
</evidence>
<dbReference type="Proteomes" id="UP000602181">
    <property type="component" value="Unassembled WGS sequence"/>
</dbReference>
<evidence type="ECO:0000313" key="2">
    <source>
        <dbReference type="Proteomes" id="UP000602181"/>
    </source>
</evidence>
<proteinExistence type="predicted"/>
<dbReference type="RefSeq" id="WP_158595699.1">
    <property type="nucleotide sequence ID" value="NZ_JACOIH010000027.1"/>
</dbReference>
<gene>
    <name evidence="1" type="ORF">H8R05_12035</name>
</gene>
<keyword evidence="2" id="KW-1185">Reference proteome</keyword>
<name>A0ABR7AGQ0_9FIRM</name>
<protein>
    <submittedName>
        <fullName evidence="1">Uncharacterized protein</fullName>
    </submittedName>
</protein>
<sequence>MKGSLSRRFAATVSDETKVFGVVGRFFKSAPRRASQSAERFSLQAYFSVPFYKRKRNIRRGGFPVGKQPLRATYWQDANIHRKKPRKTCRTLSFVLRSH</sequence>
<reference evidence="1 2" key="1">
    <citation type="submission" date="2020-08" db="EMBL/GenBank/DDBJ databases">
        <authorList>
            <person name="Liu C."/>
            <person name="Sun Q."/>
        </authorList>
    </citation>
    <scope>NUCLEOTIDE SEQUENCE [LARGE SCALE GENOMIC DNA]</scope>
    <source>
        <strain evidence="1 2">22A2-44</strain>
    </source>
</reference>
<organism evidence="1 2">
    <name type="scientific">Anaerotruncus massiliensis</name>
    <name type="common">ex Togo et al. 2019</name>
    <dbReference type="NCBI Taxonomy" id="1673720"/>
    <lineage>
        <taxon>Bacteria</taxon>
        <taxon>Bacillati</taxon>
        <taxon>Bacillota</taxon>
        <taxon>Clostridia</taxon>
        <taxon>Eubacteriales</taxon>
        <taxon>Oscillospiraceae</taxon>
        <taxon>Anaerotruncus</taxon>
    </lineage>
</organism>